<keyword evidence="2" id="KW-1185">Reference proteome</keyword>
<reference evidence="1" key="2">
    <citation type="submission" date="2020-05" db="UniProtKB">
        <authorList>
            <consortium name="EnsemblMetazoa"/>
        </authorList>
    </citation>
    <scope>IDENTIFICATION</scope>
    <source>
        <strain evidence="1">IAEA</strain>
    </source>
</reference>
<dbReference type="EnsemblMetazoa" id="GPPI016952-RA">
    <property type="protein sequence ID" value="GPPI016952-PA"/>
    <property type="gene ID" value="GPPI016952"/>
</dbReference>
<evidence type="ECO:0000313" key="2">
    <source>
        <dbReference type="Proteomes" id="UP000092460"/>
    </source>
</evidence>
<sequence length="147" mass="16391">MVVTLLLLKEKFVKVFATSASSVKQSLLHAPRLQGLLYKLLANTQTLIALFATGTTIFFVPPCSKQPKDVELSLHGLVSFKIILTTPSKGGINFKTCSANRKKISVSYDCFLVLFIKVLAFVYSRCDLLSVYDCTLHVITFSRLIRK</sequence>
<dbReference type="Proteomes" id="UP000092460">
    <property type="component" value="Unassembled WGS sequence"/>
</dbReference>
<accession>A0A1B0B2N1</accession>
<name>A0A1B0B2N1_9MUSC</name>
<organism evidence="1 2">
    <name type="scientific">Glossina palpalis gambiensis</name>
    <dbReference type="NCBI Taxonomy" id="67801"/>
    <lineage>
        <taxon>Eukaryota</taxon>
        <taxon>Metazoa</taxon>
        <taxon>Ecdysozoa</taxon>
        <taxon>Arthropoda</taxon>
        <taxon>Hexapoda</taxon>
        <taxon>Insecta</taxon>
        <taxon>Pterygota</taxon>
        <taxon>Neoptera</taxon>
        <taxon>Endopterygota</taxon>
        <taxon>Diptera</taxon>
        <taxon>Brachycera</taxon>
        <taxon>Muscomorpha</taxon>
        <taxon>Hippoboscoidea</taxon>
        <taxon>Glossinidae</taxon>
        <taxon>Glossina</taxon>
    </lineage>
</organism>
<reference evidence="2" key="1">
    <citation type="submission" date="2015-01" db="EMBL/GenBank/DDBJ databases">
        <authorList>
            <person name="Aksoy S."/>
            <person name="Warren W."/>
            <person name="Wilson R.K."/>
        </authorList>
    </citation>
    <scope>NUCLEOTIDE SEQUENCE [LARGE SCALE GENOMIC DNA]</scope>
    <source>
        <strain evidence="2">IAEA</strain>
    </source>
</reference>
<dbReference type="VEuPathDB" id="VectorBase:GPPI016952"/>
<dbReference type="AlphaFoldDB" id="A0A1B0B2N1"/>
<evidence type="ECO:0000313" key="1">
    <source>
        <dbReference type="EnsemblMetazoa" id="GPPI016952-PA"/>
    </source>
</evidence>
<protein>
    <submittedName>
        <fullName evidence="1">Uncharacterized protein</fullName>
    </submittedName>
</protein>
<dbReference type="EMBL" id="JXJN01007685">
    <property type="status" value="NOT_ANNOTATED_CDS"/>
    <property type="molecule type" value="Genomic_DNA"/>
</dbReference>
<proteinExistence type="predicted"/>